<evidence type="ECO:0000313" key="3">
    <source>
        <dbReference type="Proteomes" id="UP000807716"/>
    </source>
</evidence>
<proteinExistence type="predicted"/>
<comment type="caution">
    <text evidence="2">The sequence shown here is derived from an EMBL/GenBank/DDBJ whole genome shotgun (WGS) entry which is preliminary data.</text>
</comment>
<name>A0A9P6PMC2_9FUNG</name>
<dbReference type="EMBL" id="JAAAJB010001280">
    <property type="protein sequence ID" value="KAG0248367.1"/>
    <property type="molecule type" value="Genomic_DNA"/>
</dbReference>
<feature type="chain" id="PRO_5040456507" evidence="1">
    <location>
        <begin position="21"/>
        <end position="123"/>
    </location>
</feature>
<sequence>MRLLAQVTLALSLLTGLITAVPTPTNRLAKRLDTGAPFAGDVGGAHLLIKDLAQSDPVIKNAYLLLSKPRGYYDGMTACSSMGEGGYVYVSNTSGASDLVDLLKSNVAAAAEVANHTQFWVYN</sequence>
<dbReference type="Proteomes" id="UP000807716">
    <property type="component" value="Unassembled WGS sequence"/>
</dbReference>
<dbReference type="OrthoDB" id="408631at2759"/>
<reference evidence="2" key="1">
    <citation type="journal article" date="2020" name="Fungal Divers.">
        <title>Resolving the Mortierellaceae phylogeny through synthesis of multi-gene phylogenetics and phylogenomics.</title>
        <authorList>
            <person name="Vandepol N."/>
            <person name="Liber J."/>
            <person name="Desiro A."/>
            <person name="Na H."/>
            <person name="Kennedy M."/>
            <person name="Barry K."/>
            <person name="Grigoriev I.V."/>
            <person name="Miller A.N."/>
            <person name="O'Donnell K."/>
            <person name="Stajich J.E."/>
            <person name="Bonito G."/>
        </authorList>
    </citation>
    <scope>NUCLEOTIDE SEQUENCE</scope>
    <source>
        <strain evidence="2">BC1065</strain>
    </source>
</reference>
<organism evidence="2 3">
    <name type="scientific">Actinomortierella ambigua</name>
    <dbReference type="NCBI Taxonomy" id="1343610"/>
    <lineage>
        <taxon>Eukaryota</taxon>
        <taxon>Fungi</taxon>
        <taxon>Fungi incertae sedis</taxon>
        <taxon>Mucoromycota</taxon>
        <taxon>Mortierellomycotina</taxon>
        <taxon>Mortierellomycetes</taxon>
        <taxon>Mortierellales</taxon>
        <taxon>Mortierellaceae</taxon>
        <taxon>Actinomortierella</taxon>
    </lineage>
</organism>
<gene>
    <name evidence="2" type="ORF">DFQ27_000950</name>
</gene>
<keyword evidence="1" id="KW-0732">Signal</keyword>
<protein>
    <submittedName>
        <fullName evidence="2">Uncharacterized protein</fullName>
    </submittedName>
</protein>
<evidence type="ECO:0000256" key="1">
    <source>
        <dbReference type="SAM" id="SignalP"/>
    </source>
</evidence>
<feature type="signal peptide" evidence="1">
    <location>
        <begin position="1"/>
        <end position="20"/>
    </location>
</feature>
<accession>A0A9P6PMC2</accession>
<evidence type="ECO:0000313" key="2">
    <source>
        <dbReference type="EMBL" id="KAG0248367.1"/>
    </source>
</evidence>
<keyword evidence="3" id="KW-1185">Reference proteome</keyword>
<dbReference type="AlphaFoldDB" id="A0A9P6PMC2"/>
<feature type="non-terminal residue" evidence="2">
    <location>
        <position position="123"/>
    </location>
</feature>